<dbReference type="Pfam" id="PF00563">
    <property type="entry name" value="EAL"/>
    <property type="match status" value="1"/>
</dbReference>
<dbReference type="SUPFAM" id="SSF141868">
    <property type="entry name" value="EAL domain-like"/>
    <property type="match status" value="1"/>
</dbReference>
<feature type="modified residue" description="4-aspartylphosphate" evidence="1">
    <location>
        <position position="57"/>
    </location>
</feature>
<dbReference type="InterPro" id="IPR050706">
    <property type="entry name" value="Cyclic-di-GMP_PDE-like"/>
</dbReference>
<organism evidence="4 5">
    <name type="scientific">Pseudomonas citronellolis</name>
    <dbReference type="NCBI Taxonomy" id="53408"/>
    <lineage>
        <taxon>Bacteria</taxon>
        <taxon>Pseudomonadati</taxon>
        <taxon>Pseudomonadota</taxon>
        <taxon>Gammaproteobacteria</taxon>
        <taxon>Pseudomonadales</taxon>
        <taxon>Pseudomonadaceae</taxon>
        <taxon>Pseudomonas</taxon>
    </lineage>
</organism>
<evidence type="ECO:0000256" key="1">
    <source>
        <dbReference type="PROSITE-ProRule" id="PRU00169"/>
    </source>
</evidence>
<dbReference type="SMART" id="SM00052">
    <property type="entry name" value="EAL"/>
    <property type="match status" value="1"/>
</dbReference>
<dbReference type="InterPro" id="IPR035919">
    <property type="entry name" value="EAL_sf"/>
</dbReference>
<keyword evidence="1" id="KW-0597">Phosphoprotein</keyword>
<dbReference type="RefSeq" id="WP_064582125.1">
    <property type="nucleotide sequence ID" value="NZ_CP015878.1"/>
</dbReference>
<protein>
    <submittedName>
        <fullName evidence="4">Diguanylate phosphodiesterase</fullName>
    </submittedName>
</protein>
<dbReference type="Gene3D" id="3.40.50.2300">
    <property type="match status" value="1"/>
</dbReference>
<dbReference type="Gene3D" id="3.20.20.450">
    <property type="entry name" value="EAL domain"/>
    <property type="match status" value="1"/>
</dbReference>
<dbReference type="SUPFAM" id="SSF52172">
    <property type="entry name" value="CheY-like"/>
    <property type="match status" value="1"/>
</dbReference>
<dbReference type="EMBL" id="CP015878">
    <property type="protein sequence ID" value="ANI13593.1"/>
    <property type="molecule type" value="Genomic_DNA"/>
</dbReference>
<dbReference type="PROSITE" id="PS50883">
    <property type="entry name" value="EAL"/>
    <property type="match status" value="1"/>
</dbReference>
<feature type="domain" description="Response regulatory" evidence="2">
    <location>
        <begin position="7"/>
        <end position="127"/>
    </location>
</feature>
<dbReference type="AlphaFoldDB" id="A0A1A9K9D8"/>
<evidence type="ECO:0000259" key="3">
    <source>
        <dbReference type="PROSITE" id="PS50883"/>
    </source>
</evidence>
<evidence type="ECO:0000313" key="5">
    <source>
        <dbReference type="Proteomes" id="UP000077748"/>
    </source>
</evidence>
<dbReference type="CDD" id="cd01948">
    <property type="entry name" value="EAL"/>
    <property type="match status" value="1"/>
</dbReference>
<accession>A0A1A9K9D8</accession>
<name>A0A1A9K9D8_9PSED</name>
<sequence>MSSLPYRVLVVEGQPFQREYLLALFRDQGVVHLHAAADGAEAIERLERQTFDLVLSDLLLPGIDGVQLIQHLSALQPPPALALLSAVSPRILGSACQAARDLGLSVIGLLAKPALPDVIAGLLARLAEDLAECRASGRTAKGFTRTQLIRALARGEIQAWFQPKQSLRSGRIVSAEALARWLHPRQGLLLPGCFIADLGRHGLEEALLWAMLEQSLRAQAAWRESGYRITVSVNLPPRLLDDASLPDRLAEFVLNRGGEPALLCFELTENSIASLPGSYHAGACRLRLKGFGLAQDDFGQGYGTLCNLLSTPFTELKIDRALVHGCIEDETLAAALASSIALGRRLGLEVVAEGVENAEELRLLRTLECDRAQGFLISEAVNAHAFERLLREGHSVESS</sequence>
<evidence type="ECO:0000313" key="4">
    <source>
        <dbReference type="EMBL" id="ANI13593.1"/>
    </source>
</evidence>
<dbReference type="PANTHER" id="PTHR33121:SF79">
    <property type="entry name" value="CYCLIC DI-GMP PHOSPHODIESTERASE PDED-RELATED"/>
    <property type="match status" value="1"/>
</dbReference>
<gene>
    <name evidence="4" type="ORF">A9C11_06145</name>
</gene>
<dbReference type="GO" id="GO:0000160">
    <property type="term" value="P:phosphorelay signal transduction system"/>
    <property type="evidence" value="ECO:0007669"/>
    <property type="project" value="InterPro"/>
</dbReference>
<reference evidence="4 5" key="1">
    <citation type="submission" date="2016-05" db="EMBL/GenBank/DDBJ databases">
        <title>Genome Sequence of Pseudomonas citronellolis Strain SJTE-3, an Estrogens and Persistent Organic Pollutants degradation strain.</title>
        <authorList>
            <person name="Liang R."/>
        </authorList>
    </citation>
    <scope>NUCLEOTIDE SEQUENCE [LARGE SCALE GENOMIC DNA]</scope>
    <source>
        <strain evidence="4 5">SJTE-3</strain>
    </source>
</reference>
<dbReference type="PROSITE" id="PS50110">
    <property type="entry name" value="RESPONSE_REGULATORY"/>
    <property type="match status" value="1"/>
</dbReference>
<dbReference type="InterPro" id="IPR001789">
    <property type="entry name" value="Sig_transdc_resp-reg_receiver"/>
</dbReference>
<feature type="domain" description="EAL" evidence="3">
    <location>
        <begin position="141"/>
        <end position="394"/>
    </location>
</feature>
<evidence type="ECO:0000259" key="2">
    <source>
        <dbReference type="PROSITE" id="PS50110"/>
    </source>
</evidence>
<proteinExistence type="predicted"/>
<dbReference type="GO" id="GO:0071111">
    <property type="term" value="F:cyclic-guanylate-specific phosphodiesterase activity"/>
    <property type="evidence" value="ECO:0007669"/>
    <property type="project" value="InterPro"/>
</dbReference>
<dbReference type="Proteomes" id="UP000077748">
    <property type="component" value="Chromosome"/>
</dbReference>
<dbReference type="SMART" id="SM00448">
    <property type="entry name" value="REC"/>
    <property type="match status" value="1"/>
</dbReference>
<dbReference type="InterPro" id="IPR011006">
    <property type="entry name" value="CheY-like_superfamily"/>
</dbReference>
<dbReference type="Pfam" id="PF00072">
    <property type="entry name" value="Response_reg"/>
    <property type="match status" value="1"/>
</dbReference>
<dbReference type="PANTHER" id="PTHR33121">
    <property type="entry name" value="CYCLIC DI-GMP PHOSPHODIESTERASE PDEF"/>
    <property type="match status" value="1"/>
</dbReference>
<dbReference type="InterPro" id="IPR001633">
    <property type="entry name" value="EAL_dom"/>
</dbReference>